<evidence type="ECO:0000256" key="5">
    <source>
        <dbReference type="ARBA" id="ARBA00022989"/>
    </source>
</evidence>
<feature type="transmembrane region" description="Helical" evidence="11">
    <location>
        <begin position="129"/>
        <end position="151"/>
    </location>
</feature>
<feature type="region of interest" description="Disordered" evidence="12">
    <location>
        <begin position="867"/>
        <end position="921"/>
    </location>
</feature>
<comment type="subcellular location">
    <subcellularLocation>
        <location evidence="1 11">Membrane</location>
        <topology evidence="1 11">Multi-pass membrane protein</topology>
    </subcellularLocation>
</comment>
<evidence type="ECO:0000256" key="3">
    <source>
        <dbReference type="ARBA" id="ARBA00022692"/>
    </source>
</evidence>
<evidence type="ECO:0000256" key="7">
    <source>
        <dbReference type="ARBA" id="ARBA00023122"/>
    </source>
</evidence>
<dbReference type="InterPro" id="IPR046342">
    <property type="entry name" value="CBS_dom_sf"/>
</dbReference>
<proteinExistence type="inferred from homology"/>
<protein>
    <recommendedName>
        <fullName evidence="11">Chloride channel protein</fullName>
    </recommendedName>
</protein>
<dbReference type="AlphaFoldDB" id="A0A1D2MPC6"/>
<gene>
    <name evidence="14" type="ORF">Ocin01_11834</name>
</gene>
<dbReference type="OMA" id="YLIRLKW"/>
<evidence type="ECO:0000256" key="2">
    <source>
        <dbReference type="ARBA" id="ARBA00022448"/>
    </source>
</evidence>
<dbReference type="PANTHER" id="PTHR11689:SF89">
    <property type="entry name" value="CHLORIDE CHANNEL PROTEIN"/>
    <property type="match status" value="1"/>
</dbReference>
<dbReference type="GO" id="GO:0016020">
    <property type="term" value="C:membrane"/>
    <property type="evidence" value="ECO:0007669"/>
    <property type="project" value="UniProtKB-SubCell"/>
</dbReference>
<evidence type="ECO:0000256" key="10">
    <source>
        <dbReference type="PROSITE-ProRule" id="PRU00703"/>
    </source>
</evidence>
<dbReference type="Gene3D" id="3.10.580.10">
    <property type="entry name" value="CBS-domain"/>
    <property type="match status" value="1"/>
</dbReference>
<feature type="domain" description="CBS" evidence="13">
    <location>
        <begin position="794"/>
        <end position="851"/>
    </location>
</feature>
<organism evidence="14 15">
    <name type="scientific">Orchesella cincta</name>
    <name type="common">Springtail</name>
    <name type="synonym">Podura cincta</name>
    <dbReference type="NCBI Taxonomy" id="48709"/>
    <lineage>
        <taxon>Eukaryota</taxon>
        <taxon>Metazoa</taxon>
        <taxon>Ecdysozoa</taxon>
        <taxon>Arthropoda</taxon>
        <taxon>Hexapoda</taxon>
        <taxon>Collembola</taxon>
        <taxon>Entomobryomorpha</taxon>
        <taxon>Entomobryoidea</taxon>
        <taxon>Orchesellidae</taxon>
        <taxon>Orchesellinae</taxon>
        <taxon>Orchesella</taxon>
    </lineage>
</organism>
<accession>A0A1D2MPC6</accession>
<evidence type="ECO:0000259" key="13">
    <source>
        <dbReference type="PROSITE" id="PS51371"/>
    </source>
</evidence>
<evidence type="ECO:0000256" key="11">
    <source>
        <dbReference type="RuleBase" id="RU361221"/>
    </source>
</evidence>
<dbReference type="Proteomes" id="UP000094527">
    <property type="component" value="Unassembled WGS sequence"/>
</dbReference>
<feature type="non-terminal residue" evidence="14">
    <location>
        <position position="921"/>
    </location>
</feature>
<feature type="transmembrane region" description="Helical" evidence="11">
    <location>
        <begin position="394"/>
        <end position="412"/>
    </location>
</feature>
<dbReference type="Gene3D" id="1.10.3080.10">
    <property type="entry name" value="Clc chloride channel"/>
    <property type="match status" value="1"/>
</dbReference>
<dbReference type="STRING" id="48709.A0A1D2MPC6"/>
<name>A0A1D2MPC6_ORCCI</name>
<keyword evidence="6 11" id="KW-0406">Ion transport</keyword>
<dbReference type="PANTHER" id="PTHR11689">
    <property type="entry name" value="CHLORIDE CHANNEL PROTEIN CLC FAMILY MEMBER"/>
    <property type="match status" value="1"/>
</dbReference>
<evidence type="ECO:0000256" key="6">
    <source>
        <dbReference type="ARBA" id="ARBA00023065"/>
    </source>
</evidence>
<evidence type="ECO:0000256" key="1">
    <source>
        <dbReference type="ARBA" id="ARBA00004141"/>
    </source>
</evidence>
<dbReference type="PROSITE" id="PS51371">
    <property type="entry name" value="CBS"/>
    <property type="match status" value="2"/>
</dbReference>
<feature type="transmembrane region" description="Helical" evidence="11">
    <location>
        <begin position="516"/>
        <end position="537"/>
    </location>
</feature>
<feature type="transmembrane region" description="Helical" evidence="11">
    <location>
        <begin position="258"/>
        <end position="282"/>
    </location>
</feature>
<evidence type="ECO:0000256" key="8">
    <source>
        <dbReference type="ARBA" id="ARBA00023136"/>
    </source>
</evidence>
<feature type="domain" description="CBS" evidence="13">
    <location>
        <begin position="679"/>
        <end position="739"/>
    </location>
</feature>
<keyword evidence="7 10" id="KW-0129">CBS domain</keyword>
<dbReference type="SUPFAM" id="SSF81340">
    <property type="entry name" value="Clc chloride channel"/>
    <property type="match status" value="1"/>
</dbReference>
<dbReference type="InterPro" id="IPR001807">
    <property type="entry name" value="ClC"/>
</dbReference>
<comment type="caution">
    <text evidence="14">The sequence shown here is derived from an EMBL/GenBank/DDBJ whole genome shotgun (WGS) entry which is preliminary data.</text>
</comment>
<dbReference type="InterPro" id="IPR051280">
    <property type="entry name" value="Cl-channel/antiporter"/>
</dbReference>
<evidence type="ECO:0000313" key="14">
    <source>
        <dbReference type="EMBL" id="ODM94846.1"/>
    </source>
</evidence>
<sequence>QRRSLSQYGVTLPDQPDDLSGVHPNDDGYNFFSKGRDFQPRKSKHRFTDDELRTLETFESSAVLPSCSEVYRQWVQRSPKGMNWWVIGTIAIIIGILASVMKLVVEKFQIFYFPFVTKLIVEGSFGKLWIFYPLLGVTFSVLSAIVIVYICPSAAGSGLPEIIGILNGCVVRNVLNFRTLACKIVSCIFTVISTLPVGFEGPMVHIGALVGACMAQPLRCRCCVKNKKTEYDDERSSFQRTCFPKFCRYRDCSERYSLICVGAAAGVAAAFSSPIAGLTFAMEEMSSHWSKTLTWQAFVCCILARSTAELFHSFLEAAESIEEHGGSYLMYLSESALFDMRHVLNLNIAVLIPATFLGLFGGIVGSLFIFSWLKLSKFRRRMLAYINHRPKLVNFVKVFEVLLVSVSIKYFTNALKLSKSYHEALHFTYFQLLSCTAVLLSMQLAICKPVNHSQKLHDSTLSSKHFRLRSFECNNALNASLHDGVLSQTGEFNEGASLLFGSWEQMIRNLFSRRTAGFFNVPLLLYVFGYFLVFATWSSCTSIASGLLIPQLAIGALFGRAMGQIIYDVFGIYNTESGKFDWIDPGALALLGAASFLSGTSRLPVTSVIMMIEMTNDINLSVLIMLCVMLSKFSGDLLTHSLDHSMLDFKCIPYLESELKIYNEGTRINLELFRAEDVMKSPVRYVGVKENVYTLANLLLDTNHGGFPVVQIGFGFYRTFLGVITRLELTKILTKTKKFDASELVGEDIDMIRISYPEYSSGKLKDIETVNTVLNSYSTQIKYRNVHVNLLPYINTSAIAVPRDFSLYRAYMMFRGLGLRHMVVVDRYNQVEGIVTRKDLIGYTVETKLKSVWNNNIRKGFYIGSPTASDRSSATASSTTTSGSPSNPNSIYEVVHRQESMTPHGLQSTVILEEAEDEEEP</sequence>
<keyword evidence="5 11" id="KW-1133">Transmembrane helix</keyword>
<keyword evidence="8 11" id="KW-0472">Membrane</keyword>
<dbReference type="PRINTS" id="PR00762">
    <property type="entry name" value="CLCHANNEL"/>
</dbReference>
<dbReference type="EMBL" id="LJIJ01000740">
    <property type="protein sequence ID" value="ODM94846.1"/>
    <property type="molecule type" value="Genomic_DNA"/>
</dbReference>
<dbReference type="SMART" id="SM00116">
    <property type="entry name" value="CBS"/>
    <property type="match status" value="2"/>
</dbReference>
<dbReference type="Pfam" id="PF00654">
    <property type="entry name" value="Voltage_CLC"/>
    <property type="match status" value="1"/>
</dbReference>
<reference evidence="14 15" key="1">
    <citation type="journal article" date="2016" name="Genome Biol. Evol.">
        <title>Gene Family Evolution Reflects Adaptation to Soil Environmental Stressors in the Genome of the Collembolan Orchesella cincta.</title>
        <authorList>
            <person name="Faddeeva-Vakhrusheva A."/>
            <person name="Derks M.F."/>
            <person name="Anvar S.Y."/>
            <person name="Agamennone V."/>
            <person name="Suring W."/>
            <person name="Smit S."/>
            <person name="van Straalen N.M."/>
            <person name="Roelofs D."/>
        </authorList>
    </citation>
    <scope>NUCLEOTIDE SEQUENCE [LARGE SCALE GENOMIC DNA]</scope>
    <source>
        <tissue evidence="14">Mixed pool</tissue>
    </source>
</reference>
<dbReference type="GO" id="GO:0005254">
    <property type="term" value="F:chloride channel activity"/>
    <property type="evidence" value="ECO:0007669"/>
    <property type="project" value="UniProtKB-UniRule"/>
</dbReference>
<dbReference type="InterPro" id="IPR014743">
    <property type="entry name" value="Cl-channel_core"/>
</dbReference>
<evidence type="ECO:0000256" key="9">
    <source>
        <dbReference type="ARBA" id="ARBA00023214"/>
    </source>
</evidence>
<feature type="transmembrane region" description="Helical" evidence="11">
    <location>
        <begin position="82"/>
        <end position="105"/>
    </location>
</feature>
<evidence type="ECO:0000256" key="4">
    <source>
        <dbReference type="ARBA" id="ARBA00022737"/>
    </source>
</evidence>
<dbReference type="SUPFAM" id="SSF54631">
    <property type="entry name" value="CBS-domain pair"/>
    <property type="match status" value="1"/>
</dbReference>
<comment type="similarity">
    <text evidence="11">Belongs to the chloride channel (TC 2.A.49) family.</text>
</comment>
<comment type="caution">
    <text evidence="11">Lacks conserved residue(s) required for the propagation of feature annotation.</text>
</comment>
<keyword evidence="9 11" id="KW-0868">Chloride</keyword>
<feature type="transmembrane region" description="Helical" evidence="11">
    <location>
        <begin position="348"/>
        <end position="373"/>
    </location>
</feature>
<feature type="non-terminal residue" evidence="14">
    <location>
        <position position="1"/>
    </location>
</feature>
<keyword evidence="2 11" id="KW-0813">Transport</keyword>
<dbReference type="Pfam" id="PF00571">
    <property type="entry name" value="CBS"/>
    <property type="match status" value="2"/>
</dbReference>
<keyword evidence="3 11" id="KW-0812">Transmembrane</keyword>
<feature type="compositionally biased region" description="Low complexity" evidence="12">
    <location>
        <begin position="867"/>
        <end position="890"/>
    </location>
</feature>
<evidence type="ECO:0000313" key="15">
    <source>
        <dbReference type="Proteomes" id="UP000094527"/>
    </source>
</evidence>
<feature type="transmembrane region" description="Helical" evidence="11">
    <location>
        <begin position="424"/>
        <end position="446"/>
    </location>
</feature>
<evidence type="ECO:0000256" key="12">
    <source>
        <dbReference type="SAM" id="MobiDB-lite"/>
    </source>
</evidence>
<dbReference type="InterPro" id="IPR000644">
    <property type="entry name" value="CBS_dom"/>
</dbReference>
<dbReference type="OrthoDB" id="6424114at2759"/>
<keyword evidence="4" id="KW-0677">Repeat</keyword>
<keyword evidence="15" id="KW-1185">Reference proteome</keyword>